<evidence type="ECO:0000313" key="1">
    <source>
        <dbReference type="EMBL" id="PKI55059.1"/>
    </source>
</evidence>
<name>A0A2I0JFM6_PUNGR</name>
<dbReference type="AlphaFoldDB" id="A0A2I0JFM6"/>
<sequence length="130" mass="14361">MGHVNLNHPALNNLPQAGLSSLPDSGLNYLEVGYFFHTRTRGINYYESASTSGLKLHRHALVRRLPLRLELFFLLSFSVTPLRRSHLQLLHSDSSPSLSLATLLQALFAGLSLLSVARLSSPTLLEALSR</sequence>
<proteinExistence type="predicted"/>
<comment type="caution">
    <text evidence="1">The sequence shown here is derived from an EMBL/GenBank/DDBJ whole genome shotgun (WGS) entry which is preliminary data.</text>
</comment>
<reference evidence="1 2" key="1">
    <citation type="submission" date="2017-11" db="EMBL/GenBank/DDBJ databases">
        <title>De-novo sequencing of pomegranate (Punica granatum L.) genome.</title>
        <authorList>
            <person name="Akparov Z."/>
            <person name="Amiraslanov A."/>
            <person name="Hajiyeva S."/>
            <person name="Abbasov M."/>
            <person name="Kaur K."/>
            <person name="Hamwieh A."/>
            <person name="Solovyev V."/>
            <person name="Salamov A."/>
            <person name="Braich B."/>
            <person name="Kosarev P."/>
            <person name="Mahmoud A."/>
            <person name="Hajiyev E."/>
            <person name="Babayeva S."/>
            <person name="Izzatullayeva V."/>
            <person name="Mammadov A."/>
            <person name="Mammadov A."/>
            <person name="Sharifova S."/>
            <person name="Ojaghi J."/>
            <person name="Eynullazada K."/>
            <person name="Bayramov B."/>
            <person name="Abdulazimova A."/>
            <person name="Shahmuradov I."/>
        </authorList>
    </citation>
    <scope>NUCLEOTIDE SEQUENCE [LARGE SCALE GENOMIC DNA]</scope>
    <source>
        <strain evidence="2">cv. AG2017</strain>
        <tissue evidence="1">Leaf</tissue>
    </source>
</reference>
<organism evidence="1 2">
    <name type="scientific">Punica granatum</name>
    <name type="common">Pomegranate</name>
    <dbReference type="NCBI Taxonomy" id="22663"/>
    <lineage>
        <taxon>Eukaryota</taxon>
        <taxon>Viridiplantae</taxon>
        <taxon>Streptophyta</taxon>
        <taxon>Embryophyta</taxon>
        <taxon>Tracheophyta</taxon>
        <taxon>Spermatophyta</taxon>
        <taxon>Magnoliopsida</taxon>
        <taxon>eudicotyledons</taxon>
        <taxon>Gunneridae</taxon>
        <taxon>Pentapetalae</taxon>
        <taxon>rosids</taxon>
        <taxon>malvids</taxon>
        <taxon>Myrtales</taxon>
        <taxon>Lythraceae</taxon>
        <taxon>Punica</taxon>
    </lineage>
</organism>
<dbReference type="EMBL" id="PGOL01001724">
    <property type="protein sequence ID" value="PKI55059.1"/>
    <property type="molecule type" value="Genomic_DNA"/>
</dbReference>
<keyword evidence="2" id="KW-1185">Reference proteome</keyword>
<accession>A0A2I0JFM6</accession>
<gene>
    <name evidence="1" type="ORF">CRG98_024525</name>
</gene>
<protein>
    <submittedName>
        <fullName evidence="1">Uncharacterized protein</fullName>
    </submittedName>
</protein>
<evidence type="ECO:0000313" key="2">
    <source>
        <dbReference type="Proteomes" id="UP000233551"/>
    </source>
</evidence>
<dbReference type="Proteomes" id="UP000233551">
    <property type="component" value="Unassembled WGS sequence"/>
</dbReference>